<evidence type="ECO:0000256" key="8">
    <source>
        <dbReference type="PROSITE-ProRule" id="PRU00169"/>
    </source>
</evidence>
<feature type="domain" description="Sigma-54 factor interaction" evidence="10">
    <location>
        <begin position="174"/>
        <end position="402"/>
    </location>
</feature>
<organism evidence="12 13">
    <name type="scientific">Heliomicrobium gestii</name>
    <name type="common">Heliobacterium gestii</name>
    <dbReference type="NCBI Taxonomy" id="2699"/>
    <lineage>
        <taxon>Bacteria</taxon>
        <taxon>Bacillati</taxon>
        <taxon>Bacillota</taxon>
        <taxon>Clostridia</taxon>
        <taxon>Eubacteriales</taxon>
        <taxon>Heliobacteriaceae</taxon>
        <taxon>Heliomicrobium</taxon>
    </lineage>
</organism>
<dbReference type="SUPFAM" id="SSF46689">
    <property type="entry name" value="Homeodomain-like"/>
    <property type="match status" value="1"/>
</dbReference>
<dbReference type="InterPro" id="IPR011006">
    <property type="entry name" value="CheY-like_superfamily"/>
</dbReference>
<evidence type="ECO:0000256" key="6">
    <source>
        <dbReference type="ARBA" id="ARBA00023163"/>
    </source>
</evidence>
<dbReference type="Pfam" id="PF00158">
    <property type="entry name" value="Sigma54_activat"/>
    <property type="match status" value="1"/>
</dbReference>
<dbReference type="Gene3D" id="3.40.50.2300">
    <property type="match status" value="1"/>
</dbReference>
<feature type="modified residue" description="4-aspartylphosphate" evidence="8">
    <location>
        <position position="60"/>
    </location>
</feature>
<dbReference type="GO" id="GO:0006355">
    <property type="term" value="P:regulation of DNA-templated transcription"/>
    <property type="evidence" value="ECO:0007669"/>
    <property type="project" value="InterPro"/>
</dbReference>
<keyword evidence="5" id="KW-0238">DNA-binding</keyword>
<dbReference type="GO" id="GO:0000160">
    <property type="term" value="P:phosphorelay signal transduction system"/>
    <property type="evidence" value="ECO:0007669"/>
    <property type="project" value="InterPro"/>
</dbReference>
<keyword evidence="2" id="KW-0547">Nucleotide-binding</keyword>
<keyword evidence="8" id="KW-0597">Phosphoprotein</keyword>
<dbReference type="Gene3D" id="3.40.50.300">
    <property type="entry name" value="P-loop containing nucleotide triphosphate hydrolases"/>
    <property type="match status" value="1"/>
</dbReference>
<dbReference type="InterPro" id="IPR025944">
    <property type="entry name" value="Sigma_54_int_dom_CS"/>
</dbReference>
<dbReference type="PROSITE" id="PS00675">
    <property type="entry name" value="SIGMA54_INTERACT_1"/>
    <property type="match status" value="1"/>
</dbReference>
<dbReference type="SUPFAM" id="SSF52172">
    <property type="entry name" value="CheY-like"/>
    <property type="match status" value="1"/>
</dbReference>
<dbReference type="InterPro" id="IPR002197">
    <property type="entry name" value="HTH_Fis"/>
</dbReference>
<dbReference type="CDD" id="cd00156">
    <property type="entry name" value="REC"/>
    <property type="match status" value="1"/>
</dbReference>
<evidence type="ECO:0000313" key="12">
    <source>
        <dbReference type="EMBL" id="MZP44453.1"/>
    </source>
</evidence>
<evidence type="ECO:0000256" key="2">
    <source>
        <dbReference type="ARBA" id="ARBA00022741"/>
    </source>
</evidence>
<gene>
    <name evidence="12" type="ORF">GTO89_15580</name>
</gene>
<dbReference type="InterPro" id="IPR025662">
    <property type="entry name" value="Sigma_54_int_dom_ATP-bd_1"/>
</dbReference>
<evidence type="ECO:0000313" key="13">
    <source>
        <dbReference type="Proteomes" id="UP000471031"/>
    </source>
</evidence>
<evidence type="ECO:0000256" key="7">
    <source>
        <dbReference type="ARBA" id="ARBA00024867"/>
    </source>
</evidence>
<evidence type="ECO:0000259" key="10">
    <source>
        <dbReference type="PROSITE" id="PS50045"/>
    </source>
</evidence>
<dbReference type="Gene3D" id="1.10.8.60">
    <property type="match status" value="1"/>
</dbReference>
<dbReference type="Pfam" id="PF25601">
    <property type="entry name" value="AAA_lid_14"/>
    <property type="match status" value="1"/>
</dbReference>
<evidence type="ECO:0000256" key="1">
    <source>
        <dbReference type="ARBA" id="ARBA00018672"/>
    </source>
</evidence>
<dbReference type="GO" id="GO:0005524">
    <property type="term" value="F:ATP binding"/>
    <property type="evidence" value="ECO:0007669"/>
    <property type="project" value="UniProtKB-KW"/>
</dbReference>
<evidence type="ECO:0000256" key="5">
    <source>
        <dbReference type="ARBA" id="ARBA00023125"/>
    </source>
</evidence>
<protein>
    <recommendedName>
        <fullName evidence="1">Stage 0 sporulation protein A homolog</fullName>
    </recommendedName>
</protein>
<keyword evidence="3" id="KW-0067">ATP-binding</keyword>
<accession>A0A845LM57</accession>
<dbReference type="InterPro" id="IPR058031">
    <property type="entry name" value="AAA_lid_NorR"/>
</dbReference>
<dbReference type="Pfam" id="PF00072">
    <property type="entry name" value="Response_reg"/>
    <property type="match status" value="1"/>
</dbReference>
<evidence type="ECO:0000256" key="9">
    <source>
        <dbReference type="SAM" id="MobiDB-lite"/>
    </source>
</evidence>
<feature type="domain" description="Response regulatory" evidence="11">
    <location>
        <begin position="6"/>
        <end position="125"/>
    </location>
</feature>
<dbReference type="PROSITE" id="PS00688">
    <property type="entry name" value="SIGMA54_INTERACT_3"/>
    <property type="match status" value="1"/>
</dbReference>
<reference evidence="12 13" key="1">
    <citation type="submission" date="2020-01" db="EMBL/GenBank/DDBJ databases">
        <title>Whole genome sequence of Heliobacterium gestii DSM 11169.</title>
        <authorList>
            <person name="Kyndt J.A."/>
            <person name="Meyer T.E."/>
        </authorList>
    </citation>
    <scope>NUCLEOTIDE SEQUENCE [LARGE SCALE GENOMIC DNA]</scope>
    <source>
        <strain evidence="12 13">DSM 11169</strain>
    </source>
</reference>
<proteinExistence type="predicted"/>
<dbReference type="EMBL" id="WXEX01000016">
    <property type="protein sequence ID" value="MZP44453.1"/>
    <property type="molecule type" value="Genomic_DNA"/>
</dbReference>
<dbReference type="SMART" id="SM00448">
    <property type="entry name" value="REC"/>
    <property type="match status" value="1"/>
</dbReference>
<dbReference type="GO" id="GO:0043565">
    <property type="term" value="F:sequence-specific DNA binding"/>
    <property type="evidence" value="ECO:0007669"/>
    <property type="project" value="InterPro"/>
</dbReference>
<dbReference type="InterPro" id="IPR009057">
    <property type="entry name" value="Homeodomain-like_sf"/>
</dbReference>
<dbReference type="SMART" id="SM00382">
    <property type="entry name" value="AAA"/>
    <property type="match status" value="1"/>
</dbReference>
<comment type="function">
    <text evidence="7">May play the central regulatory role in sporulation. It may be an element of the effector pathway responsible for the activation of sporulation genes in response to nutritional stress. Spo0A may act in concert with spo0H (a sigma factor) to control the expression of some genes that are critical to the sporulation process.</text>
</comment>
<dbReference type="PANTHER" id="PTHR32071:SF21">
    <property type="entry name" value="TRANSCRIPTIONAL REGULATORY PROTEIN FLGR"/>
    <property type="match status" value="1"/>
</dbReference>
<keyword evidence="4" id="KW-0805">Transcription regulation</keyword>
<dbReference type="CDD" id="cd00009">
    <property type="entry name" value="AAA"/>
    <property type="match status" value="1"/>
</dbReference>
<dbReference type="PRINTS" id="PR01590">
    <property type="entry name" value="HTHFIS"/>
</dbReference>
<keyword evidence="13" id="KW-1185">Reference proteome</keyword>
<dbReference type="PROSITE" id="PS00676">
    <property type="entry name" value="SIGMA54_INTERACT_2"/>
    <property type="match status" value="1"/>
</dbReference>
<dbReference type="PROSITE" id="PS50045">
    <property type="entry name" value="SIGMA54_INTERACT_4"/>
    <property type="match status" value="1"/>
</dbReference>
<comment type="caution">
    <text evidence="12">The sequence shown here is derived from an EMBL/GenBank/DDBJ whole genome shotgun (WGS) entry which is preliminary data.</text>
</comment>
<dbReference type="RefSeq" id="WP_161263022.1">
    <property type="nucleotide sequence ID" value="NZ_JAFBDC010000017.1"/>
</dbReference>
<dbReference type="Pfam" id="PF02954">
    <property type="entry name" value="HTH_8"/>
    <property type="match status" value="1"/>
</dbReference>
<dbReference type="InterPro" id="IPR027417">
    <property type="entry name" value="P-loop_NTPase"/>
</dbReference>
<dbReference type="PROSITE" id="PS50110">
    <property type="entry name" value="RESPONSE_REGULATORY"/>
    <property type="match status" value="1"/>
</dbReference>
<dbReference type="InterPro" id="IPR001789">
    <property type="entry name" value="Sig_transdc_resp-reg_receiver"/>
</dbReference>
<name>A0A845LM57_HELGE</name>
<dbReference type="InterPro" id="IPR002078">
    <property type="entry name" value="Sigma_54_int"/>
</dbReference>
<keyword evidence="6" id="KW-0804">Transcription</keyword>
<sequence length="488" mass="53454">MEQPAKLLVVDDEEAMALFLSAALERAGHQVDRAEDGQAALEKMEAAERHKRPYALALVDLQMPRLPGMDLLHHIRQRWPHLPVIILTAHGSIPTAVEAMKLGAVDFLVKPLPSPGHLRDAVNRHLTQFTARDAAGDTTAKAGSASPTQRPAPGAGAETLAPGRSIPIRPEDDLIACDPAICAVLDQARLVAETDTTVLLLGESGVGKEVFARFIHRHSRRSGPFVAINCAALPAALIESELFGHERGAFTGAAGQKLGRFEQADGGTLFLDEIGELERPMQAKLLRVLQEKRFERVGGTRPVVADCRVITATNRDLSAAVRERQFRADLYYRLAVFPIVIPPLRRRPADILPLASHFLTRFASKNGRDLPCLTTDAEAALRAHPWPGNVRELVNAIERALILCAGHPIRPDHLGLGHLEMDGPAAIEHAQKGLFPSDDGILKQQERNTILRVLAANNNNRQMTAQQLGISVRTLRNKLKEYRLQPED</sequence>
<feature type="region of interest" description="Disordered" evidence="9">
    <location>
        <begin position="132"/>
        <end position="163"/>
    </location>
</feature>
<dbReference type="SUPFAM" id="SSF52540">
    <property type="entry name" value="P-loop containing nucleoside triphosphate hydrolases"/>
    <property type="match status" value="1"/>
</dbReference>
<dbReference type="InterPro" id="IPR025943">
    <property type="entry name" value="Sigma_54_int_dom_ATP-bd_2"/>
</dbReference>
<dbReference type="FunFam" id="3.40.50.300:FF:000006">
    <property type="entry name" value="DNA-binding transcriptional regulator NtrC"/>
    <property type="match status" value="1"/>
</dbReference>
<evidence type="ECO:0000256" key="4">
    <source>
        <dbReference type="ARBA" id="ARBA00023015"/>
    </source>
</evidence>
<dbReference type="Gene3D" id="1.10.10.60">
    <property type="entry name" value="Homeodomain-like"/>
    <property type="match status" value="1"/>
</dbReference>
<dbReference type="PANTHER" id="PTHR32071">
    <property type="entry name" value="TRANSCRIPTIONAL REGULATORY PROTEIN"/>
    <property type="match status" value="1"/>
</dbReference>
<evidence type="ECO:0000256" key="3">
    <source>
        <dbReference type="ARBA" id="ARBA00022840"/>
    </source>
</evidence>
<evidence type="ECO:0000259" key="11">
    <source>
        <dbReference type="PROSITE" id="PS50110"/>
    </source>
</evidence>
<dbReference type="InterPro" id="IPR003593">
    <property type="entry name" value="AAA+_ATPase"/>
</dbReference>
<dbReference type="OrthoDB" id="9803970at2"/>
<dbReference type="Proteomes" id="UP000471031">
    <property type="component" value="Unassembled WGS sequence"/>
</dbReference>
<dbReference type="AlphaFoldDB" id="A0A845LM57"/>